<dbReference type="InterPro" id="IPR050189">
    <property type="entry name" value="MFS_Efflux_Transporters"/>
</dbReference>
<dbReference type="InterPro" id="IPR020846">
    <property type="entry name" value="MFS_dom"/>
</dbReference>
<sequence>MGEVRDANPASSRDRTQGQAGMPSVVYLLGLTIFALTTSEFMVAGMMPALSAAFAVSVAEIGYLISLYALGMAIGGPLVTALLLRLNAPNKPALLVLLGLYVMGGVLAALAPGYGVMAIARIVTGAASSACFGVALAIAADLVTPQERGRAASIMLGGLMLAPVFGLPVTTAIEQGFGWRSSFWSVAVLAILAAALVAVFVPVSKSHIENGLSTELDALRRGRLWAAYATSGLIIGATFAAFSYAVPLFIDMAKLSPATIPTLLAAYGGANVVGNLVVGRFADRHTIPILLGGLTALALALMTFAVFAANSYLAVSAFLVIGIVGVPMNPAMVARVMRIAHPGPLVNTVHTSAITAGLALGAWAGGVGINAGYGLTAPLWVGFALALFGLLSLCTSPRPIDERLARSEARCGDERTMARRLPINRMRC</sequence>
<comment type="subcellular location">
    <subcellularLocation>
        <location evidence="1">Cell membrane</location>
        <topology evidence="1">Multi-pass membrane protein</topology>
    </subcellularLocation>
</comment>
<evidence type="ECO:0000256" key="3">
    <source>
        <dbReference type="ARBA" id="ARBA00022692"/>
    </source>
</evidence>
<evidence type="ECO:0000313" key="9">
    <source>
        <dbReference type="Proteomes" id="UP000186406"/>
    </source>
</evidence>
<name>A0A1M7Z8N8_9HYPH</name>
<evidence type="ECO:0000256" key="1">
    <source>
        <dbReference type="ARBA" id="ARBA00004651"/>
    </source>
</evidence>
<feature type="transmembrane region" description="Helical" evidence="6">
    <location>
        <begin position="289"/>
        <end position="307"/>
    </location>
</feature>
<feature type="transmembrane region" description="Helical" evidence="6">
    <location>
        <begin position="61"/>
        <end position="84"/>
    </location>
</feature>
<dbReference type="SUPFAM" id="SSF103473">
    <property type="entry name" value="MFS general substrate transporter"/>
    <property type="match status" value="1"/>
</dbReference>
<dbReference type="GO" id="GO:0005886">
    <property type="term" value="C:plasma membrane"/>
    <property type="evidence" value="ECO:0007669"/>
    <property type="project" value="UniProtKB-SubCell"/>
</dbReference>
<protein>
    <submittedName>
        <fullName evidence="8">Predicted arabinose efflux permease, MFS family</fullName>
    </submittedName>
</protein>
<organism evidence="8 9">
    <name type="scientific">Pseudoxanthobacter soli DSM 19599</name>
    <dbReference type="NCBI Taxonomy" id="1123029"/>
    <lineage>
        <taxon>Bacteria</taxon>
        <taxon>Pseudomonadati</taxon>
        <taxon>Pseudomonadota</taxon>
        <taxon>Alphaproteobacteria</taxon>
        <taxon>Hyphomicrobiales</taxon>
        <taxon>Segnochrobactraceae</taxon>
        <taxon>Pseudoxanthobacter</taxon>
    </lineage>
</organism>
<keyword evidence="3 6" id="KW-0812">Transmembrane</keyword>
<feature type="transmembrane region" description="Helical" evidence="6">
    <location>
        <begin position="93"/>
        <end position="112"/>
    </location>
</feature>
<evidence type="ECO:0000256" key="6">
    <source>
        <dbReference type="SAM" id="Phobius"/>
    </source>
</evidence>
<accession>A0A1M7Z8N8</accession>
<dbReference type="STRING" id="1123029.SAMN02745172_00695"/>
<keyword evidence="4 6" id="KW-1133">Transmembrane helix</keyword>
<feature type="transmembrane region" description="Helical" evidence="6">
    <location>
        <begin position="377"/>
        <end position="396"/>
    </location>
</feature>
<gene>
    <name evidence="8" type="ORF">SAMN02745172_00695</name>
</gene>
<dbReference type="RefSeq" id="WP_244530741.1">
    <property type="nucleotide sequence ID" value="NZ_FRXO01000001.1"/>
</dbReference>
<dbReference type="Gene3D" id="1.20.1250.20">
    <property type="entry name" value="MFS general substrate transporter like domains"/>
    <property type="match status" value="2"/>
</dbReference>
<dbReference type="Proteomes" id="UP000186406">
    <property type="component" value="Unassembled WGS sequence"/>
</dbReference>
<dbReference type="Pfam" id="PF07690">
    <property type="entry name" value="MFS_1"/>
    <property type="match status" value="1"/>
</dbReference>
<reference evidence="8 9" key="1">
    <citation type="submission" date="2016-12" db="EMBL/GenBank/DDBJ databases">
        <authorList>
            <person name="Song W.-J."/>
            <person name="Kurnit D.M."/>
        </authorList>
    </citation>
    <scope>NUCLEOTIDE SEQUENCE [LARGE SCALE GENOMIC DNA]</scope>
    <source>
        <strain evidence="8 9">DSM 19599</strain>
    </source>
</reference>
<dbReference type="PANTHER" id="PTHR43124">
    <property type="entry name" value="PURINE EFFLUX PUMP PBUE"/>
    <property type="match status" value="1"/>
</dbReference>
<dbReference type="PROSITE" id="PS50850">
    <property type="entry name" value="MFS"/>
    <property type="match status" value="1"/>
</dbReference>
<evidence type="ECO:0000313" key="8">
    <source>
        <dbReference type="EMBL" id="SHO61235.1"/>
    </source>
</evidence>
<feature type="transmembrane region" description="Helical" evidence="6">
    <location>
        <begin position="25"/>
        <end position="49"/>
    </location>
</feature>
<evidence type="ECO:0000259" key="7">
    <source>
        <dbReference type="PROSITE" id="PS50850"/>
    </source>
</evidence>
<feature type="transmembrane region" description="Helical" evidence="6">
    <location>
        <begin position="345"/>
        <end position="365"/>
    </location>
</feature>
<keyword evidence="9" id="KW-1185">Reference proteome</keyword>
<dbReference type="InterPro" id="IPR036259">
    <property type="entry name" value="MFS_trans_sf"/>
</dbReference>
<dbReference type="CDD" id="cd17324">
    <property type="entry name" value="MFS_NepI_like"/>
    <property type="match status" value="1"/>
</dbReference>
<feature type="transmembrane region" description="Helical" evidence="6">
    <location>
        <begin position="151"/>
        <end position="170"/>
    </location>
</feature>
<feature type="transmembrane region" description="Helical" evidence="6">
    <location>
        <begin position="118"/>
        <end position="139"/>
    </location>
</feature>
<evidence type="ECO:0000256" key="5">
    <source>
        <dbReference type="ARBA" id="ARBA00023136"/>
    </source>
</evidence>
<feature type="domain" description="Major facilitator superfamily (MFS) profile" evidence="7">
    <location>
        <begin position="25"/>
        <end position="401"/>
    </location>
</feature>
<dbReference type="AlphaFoldDB" id="A0A1M7Z8N8"/>
<evidence type="ECO:0000256" key="2">
    <source>
        <dbReference type="ARBA" id="ARBA00022475"/>
    </source>
</evidence>
<keyword evidence="2" id="KW-1003">Cell membrane</keyword>
<keyword evidence="5 6" id="KW-0472">Membrane</keyword>
<dbReference type="EMBL" id="FRXO01000001">
    <property type="protein sequence ID" value="SHO61235.1"/>
    <property type="molecule type" value="Genomic_DNA"/>
</dbReference>
<feature type="transmembrane region" description="Helical" evidence="6">
    <location>
        <begin position="258"/>
        <end position="277"/>
    </location>
</feature>
<dbReference type="PANTHER" id="PTHR43124:SF8">
    <property type="entry name" value="INNER MEMBRANE TRANSPORT PROTEIN YDHP"/>
    <property type="match status" value="1"/>
</dbReference>
<evidence type="ECO:0000256" key="4">
    <source>
        <dbReference type="ARBA" id="ARBA00022989"/>
    </source>
</evidence>
<feature type="transmembrane region" description="Helical" evidence="6">
    <location>
        <begin position="313"/>
        <end position="333"/>
    </location>
</feature>
<dbReference type="InterPro" id="IPR011701">
    <property type="entry name" value="MFS"/>
</dbReference>
<proteinExistence type="predicted"/>
<feature type="transmembrane region" description="Helical" evidence="6">
    <location>
        <begin position="224"/>
        <end position="246"/>
    </location>
</feature>
<dbReference type="GO" id="GO:0022857">
    <property type="term" value="F:transmembrane transporter activity"/>
    <property type="evidence" value="ECO:0007669"/>
    <property type="project" value="InterPro"/>
</dbReference>
<feature type="transmembrane region" description="Helical" evidence="6">
    <location>
        <begin position="182"/>
        <end position="203"/>
    </location>
</feature>